<evidence type="ECO:0000256" key="1">
    <source>
        <dbReference type="SAM" id="MobiDB-lite"/>
    </source>
</evidence>
<keyword evidence="2" id="KW-0472">Membrane</keyword>
<organism evidence="4 5">
    <name type="scientific">Streptomyces griseiscabiei</name>
    <dbReference type="NCBI Taxonomy" id="2993540"/>
    <lineage>
        <taxon>Bacteria</taxon>
        <taxon>Bacillati</taxon>
        <taxon>Actinomycetota</taxon>
        <taxon>Actinomycetes</taxon>
        <taxon>Kitasatosporales</taxon>
        <taxon>Streptomycetaceae</taxon>
        <taxon>Streptomyces</taxon>
    </lineage>
</organism>
<name>A0ABU4LG74_9ACTN</name>
<proteinExistence type="predicted"/>
<evidence type="ECO:0000256" key="2">
    <source>
        <dbReference type="SAM" id="Phobius"/>
    </source>
</evidence>
<feature type="compositionally biased region" description="Basic and acidic residues" evidence="1">
    <location>
        <begin position="1921"/>
        <end position="1942"/>
    </location>
</feature>
<protein>
    <recommendedName>
        <fullName evidence="3">Pierisin-like domain-containing protein</fullName>
    </recommendedName>
</protein>
<dbReference type="Gene3D" id="3.90.210.10">
    <property type="entry name" value="Heat-Labile Enterotoxin, subunit A"/>
    <property type="match status" value="1"/>
</dbReference>
<feature type="region of interest" description="Disordered" evidence="1">
    <location>
        <begin position="1858"/>
        <end position="1896"/>
    </location>
</feature>
<feature type="compositionally biased region" description="Low complexity" evidence="1">
    <location>
        <begin position="1863"/>
        <end position="1885"/>
    </location>
</feature>
<dbReference type="RefSeq" id="WP_267299400.1">
    <property type="nucleotide sequence ID" value="NZ_JAGJBZ010000002.1"/>
</dbReference>
<keyword evidence="2" id="KW-0812">Transmembrane</keyword>
<feature type="compositionally biased region" description="Basic and acidic residues" evidence="1">
    <location>
        <begin position="2009"/>
        <end position="2019"/>
    </location>
</feature>
<comment type="caution">
    <text evidence="4">The sequence shown here is derived from an EMBL/GenBank/DDBJ whole genome shotgun (WGS) entry which is preliminary data.</text>
</comment>
<sequence length="3525" mass="374137">MATSDEWSRVGFTGNPVTGNPGVLEGVTKELRDLSDLSGRVSNGLDTLLAKAEDGGFEGRTADALRNYVKDELKTFMANVNRSFDMAADATARYARALGDSQDRAENAADTVAALERVGGTPLAGNDPEMTRARGEVDAEIDAVQAEAKILEDTLREAARLVSRPVKKPKKSFWKRFVSTFFKVLEIVALVITLVAAVIGGPLGLVAFGLGAVLFAKALVDYATGNGNALSLGLAFLGILFPSTKGLTTLGGLARMASSGAKALGGALSASGRLLFRGGRMLFSSPGRLLSLAGQGLVRFGGGLGSRAASGFMALPRVLSKTPAMLGSALRFMGGFARSTWRQGWSALARDFVESTAFVGGGTAGRLGVFGVMSLGRLTMTALLPMRYSEIARFGYRGAARMGFIERGLHFTPRALRPLGRTGSLAADLTHLTGRNLDRGGGLRPVTGTDTDRLAVPGTPEFTTTLDELADIHVTPVATPRTPAFSSLTGPGTPRMPSGLDELGLRLSTLDTLDTVGLPVGTVPGGQPLRVLDPLTGRVADDLTSLRPRTTLGLFDQVDEFGAPLAPASPTTLLPQRTTLDQLRDLDELTGVERTATGLLKPLDDLSGPAGLSLDGRLGGLTEFQVGRILDGEIDLVNVTPDGVVLRVGTTDPVDVRVRLKDGVTVEAIGPADPRVPAWNSGTGTDRLGELGIRLDDLTRLIPDTADGSRGARELLGLGPVRTDPTTPVGGSTTFAPLTLRDIVTGGATGRLATERFQAWLRTQTTQVQLDTAGRGLGELDALTDVSPLSRAKAELDLSAARLDFDRSRIAFDRLGMNLDTVRRDITVMMARVDGPGAALPTGELRLLDGVGRPTGQWITMEPGPAVTWVLRSDAGVVPDVQVRMVDGVFTVTSPEGVVTRFGADGRPAVLGDPGSVTLPRLPGTGLLDEVALPSPQRLDRLAFAADRSVDIQAITPAPVWRTTDETLWRIGGTRPLDQIFSEGFTVRDPLETSLDVMVRTGQPSAFLSTTTDRNLIWDGVFKFEIEASGGIDVGRTFERSLGTDAWRASGWASENEIAFPGGIASEFIRGAYRMDAQHNLLEWIPNPNFGGGNPFPELALAPRGAGEGASGLSALDFQGLSLDDQLRLLDQLDLGGPRALDDLGSLDGAGGLDAIGSPLGSAGGRLDSVGSQLDSFGSQLDSFGSQLDDLGYLSDDFTFDRFDAPAPRTDTVVVDPADFAGTTGFRTEWQRAPLEGGGFTFTDQVGDVRLVFGADEVRQFTDIRLPGGDGFVRFDAEAGPGSLPRVVGPDGTPLPGGATIEPVRGALGVVTGVRVESLDGAWIGRFDLDGTRLSEQLTLSGPVGGPLTGSRLTTTFTSLPGGGQSATFRLTVPGSAGGTFDVVRLDGDLAQRLPGGFAVTDTATGGRFVFDRGGRFVDLPADGSPPIRLDVSGSATPDSAVSLPSDLDGLGDANGLNGLNDLNDLSRLGDAGGAGELGRLGDLDGAGDLGRLGDPGDLTRLGDIGNLVRLDELGDVGALNRLTLPDLPRADPTPQPTTFNARFTSTGGEGVPTPPNPSRFDGVTLSGADELTNLRLRVTEFPATDLAPASFRIDVLDFGAPGGPVRLENVHVALRDGGGLSITGPQGGVLWQFDALGRLEHRELPLTGTDLALRFTDDALNPMPGVVGPDGVPVQGATLTPVRAADGTLTELTVRVPVADPGGPTAVWRFEPGGTLRGQELPLTLPGLDGPAGLGVKVTITPGTGSTTTRVLELTGPANLTGSFRLGPMDGSLAGRLPNGFTVTDTVTGSRFHFDAGGRLTIRDVPARDGSGFLRFTEDAAPGTPPVRLDDLGSPGDFGGDLGDVARIFERTLDEAGGLRGLGPLDRPGPLDGLDRLPGPDAPGSAPLRAPDGFSPEERALIDDLWKDVPQDARPLSADELNRVMDPDSPRTDPLPERGDLSDTDLDALQARLDALRQMDEGLADGVRGTGDPIRVPLSGVDDLAEFDLRVTRLPATDEAPRGSYRLDQADRTPDHVPDGTGTGTVRAADFTIELLDDSGRFAIVDPAGTTRFTFGPDGGFLGRETVLALDGLPEGIRVTVTVVPGPQGAGRIDVDLLVPTGAAGSVRFTPTTGPLAERLPSGFTLTDTLTGSRFHFDHTGRLALRDLPDPDGSGFLRFTEGADTAPVRLDELGDTGGTTGPGHTLDDSDLAHMFDRTLDEAGGPRTAPEGAPADMSGITGAMDFLHATPDSAALQGLDLPGVQRLADEAAVSLDGLGLRPGLLGDQLRELTAQARLVLRRQSAAALGDYLDLPLATRLDDLQAVPPAGRVLGDFTVTPTPHGGPGGSRYTVHHTPSDLTLGFDANRGPTYQEVFLRGGPADLDGLRLGVTGRSAEGGPWTPTAVDFAGTRPADDLFTAAPSTHAHGGLTLTDTAGTTHWHYGPEGVHTFQDVQLPGDRGMFRFDAGSPGGVPQVLDRAGRELPGFRAESLGDGRIALVPTAKGAHPLERTVFDPAGRLLEETVAVRVKGGKADGRLWKIDHATGRAVRLDSSGTPLTGRFDTATLERSATGEIKLIGEGKVTLFEREVLGDGHVLHLDLDRTGRARWTEFDEAGNKLRAGERIFDGDRRTFHDTLPYRWAPMDVLDVRTYTKTLDGGLIRAEKNAKGDWVWTRFDKNGTEVLHGTRDWSWTRIGYKDTYPDPATGQRAVAQRRGDVWPLDGYHGSRQYLEHPVLSGPAPGGMRANPLVHTAVGPNNKPIDFIDELTEEMTQLADGGTLHVARISDQRLPAAAWYPRAGHGRFDGFFRNFVTGDSMFQVSKWTETAADGTTLKGVRLAAHGGRGWQDIDQFGRIVRETRTLENGNVIEVGRSAADPKQWGTAPKWNGTADAYELPWLDTKSGTTGTRHISADGGFVDVFKDADGNELLSLRSQGTGVREYLGENPARGIGADDVSGVWVDKNTQLQITGRRDHWGDLYVEAHGNPRKDHWTWKATGPDGEVSEGVRIQNRGSLVRTRTWDDSFTDFEKLPNGRRGDAIRERNATGDGSVWVDATRGPDGTWSWQRTGADGTVTSKGVRTYQDLAQGRWSDHIGTDVVRFRDGGRVREYAYTVNDGVVPAPVDPGPVTLSDLLSRSARHFEPDVSATVDREVWQEFDMGKVLHRRDPVDGVEGRYRESESLWNQWREYQDGRLVAQRTITGRVWVTDAFGRWSNLDIAKLPEISSFPKVGGDVGLDGHRSWRLVGRETDFRGYTAELRGFNREFRDVFHEIWTGVEDGASAAMPMWRHQVRKAVTDFTMGYLIEFGTSLAVSAITADLGNTPFDPTVALQRAALNGAIGGGIRVGVNVAYDTTRLGYLKYGLTNLDQGQDWHRHPLASSDDWDGEWTVFENPTRWRSGSYDFFNGLGVGVLTGFVNNAVNAAVFGVNGQKRTGLDALEAGAWGAAGSAFSGITSGLLRYTWHATAGSRIFHRGGPGELIWQAAEALGAGTLNYGLNNRDTANIQPSRAFPPASSTPTAPAAPSAPASPQPLTLDPAALPDGTELL</sequence>
<accession>A0ABU4LG74</accession>
<evidence type="ECO:0000313" key="5">
    <source>
        <dbReference type="Proteomes" id="UP001271723"/>
    </source>
</evidence>
<dbReference type="EMBL" id="JARAVY010000023">
    <property type="protein sequence ID" value="MDX2914796.1"/>
    <property type="molecule type" value="Genomic_DNA"/>
</dbReference>
<feature type="compositionally biased region" description="Polar residues" evidence="1">
    <location>
        <begin position="724"/>
        <end position="734"/>
    </location>
</feature>
<dbReference type="SUPFAM" id="SSF56399">
    <property type="entry name" value="ADP-ribosylation"/>
    <property type="match status" value="1"/>
</dbReference>
<keyword evidence="5" id="KW-1185">Reference proteome</keyword>
<feature type="region of interest" description="Disordered" evidence="1">
    <location>
        <begin position="1917"/>
        <end position="1945"/>
    </location>
</feature>
<feature type="region of interest" description="Disordered" evidence="1">
    <location>
        <begin position="2001"/>
        <end position="2025"/>
    </location>
</feature>
<feature type="region of interest" description="Disordered" evidence="1">
    <location>
        <begin position="1527"/>
        <end position="1557"/>
    </location>
</feature>
<feature type="transmembrane region" description="Helical" evidence="2">
    <location>
        <begin position="232"/>
        <end position="254"/>
    </location>
</feature>
<feature type="compositionally biased region" description="Low complexity" evidence="1">
    <location>
        <begin position="3485"/>
        <end position="3510"/>
    </location>
</feature>
<keyword evidence="2" id="KW-1133">Transmembrane helix</keyword>
<evidence type="ECO:0000259" key="3">
    <source>
        <dbReference type="Pfam" id="PF22596"/>
    </source>
</evidence>
<gene>
    <name evidence="4" type="ORF">PV517_39770</name>
</gene>
<dbReference type="Pfam" id="PF22596">
    <property type="entry name" value="Scabin-like"/>
    <property type="match status" value="1"/>
</dbReference>
<feature type="region of interest" description="Disordered" evidence="1">
    <location>
        <begin position="3482"/>
        <end position="3525"/>
    </location>
</feature>
<feature type="region of interest" description="Disordered" evidence="1">
    <location>
        <begin position="715"/>
        <end position="734"/>
    </location>
</feature>
<feature type="compositionally biased region" description="Polar residues" evidence="1">
    <location>
        <begin position="1537"/>
        <end position="1547"/>
    </location>
</feature>
<feature type="transmembrane region" description="Helical" evidence="2">
    <location>
        <begin position="203"/>
        <end position="220"/>
    </location>
</feature>
<feature type="transmembrane region" description="Helical" evidence="2">
    <location>
        <begin position="177"/>
        <end position="197"/>
    </location>
</feature>
<reference evidence="4 5" key="1">
    <citation type="journal article" date="2023" name="Microb. Genom.">
        <title>Mesoterricola silvestris gen. nov., sp. nov., Mesoterricola sediminis sp. nov., Geothrix oryzae sp. nov., Geothrix edaphica sp. nov., Geothrix rubra sp. nov., and Geothrix limicola sp. nov., six novel members of Acidobacteriota isolated from soils.</title>
        <authorList>
            <person name="Weisberg A.J."/>
            <person name="Pearce E."/>
            <person name="Kramer C.G."/>
            <person name="Chang J.H."/>
            <person name="Clarke C.R."/>
        </authorList>
    </citation>
    <scope>NUCLEOTIDE SEQUENCE [LARGE SCALE GENOMIC DNA]</scope>
    <source>
        <strain evidence="4 5">NRRL_B-2795</strain>
    </source>
</reference>
<dbReference type="InterPro" id="IPR054695">
    <property type="entry name" value="Pierisin-like_dom"/>
</dbReference>
<feature type="domain" description="Pierisin-like" evidence="3">
    <location>
        <begin position="969"/>
        <end position="1090"/>
    </location>
</feature>
<evidence type="ECO:0000313" key="4">
    <source>
        <dbReference type="EMBL" id="MDX2914796.1"/>
    </source>
</evidence>
<dbReference type="Proteomes" id="UP001271723">
    <property type="component" value="Unassembled WGS sequence"/>
</dbReference>